<dbReference type="Pfam" id="PF02518">
    <property type="entry name" value="HATPase_c"/>
    <property type="match status" value="1"/>
</dbReference>
<evidence type="ECO:0000259" key="7">
    <source>
        <dbReference type="PROSITE" id="PS50109"/>
    </source>
</evidence>
<feature type="domain" description="Histidine kinase" evidence="7">
    <location>
        <begin position="218"/>
        <end position="430"/>
    </location>
</feature>
<keyword evidence="3" id="KW-0597">Phosphoprotein</keyword>
<dbReference type="PANTHER" id="PTHR43304">
    <property type="entry name" value="PHYTOCHROME-LIKE PROTEIN CPH1"/>
    <property type="match status" value="1"/>
</dbReference>
<dbReference type="InterPro" id="IPR052162">
    <property type="entry name" value="Sensor_kinase/Photoreceptor"/>
</dbReference>
<dbReference type="EMBL" id="LWQU01000207">
    <property type="protein sequence ID" value="OAN43721.1"/>
    <property type="molecule type" value="Genomic_DNA"/>
</dbReference>
<comment type="caution">
    <text evidence="9">The sequence shown here is derived from an EMBL/GenBank/DDBJ whole genome shotgun (WGS) entry which is preliminary data.</text>
</comment>
<dbReference type="Gene3D" id="1.10.287.130">
    <property type="match status" value="1"/>
</dbReference>
<proteinExistence type="predicted"/>
<dbReference type="InterPro" id="IPR036890">
    <property type="entry name" value="HATPase_C_sf"/>
</dbReference>
<reference evidence="9 10" key="1">
    <citation type="submission" date="2016-04" db="EMBL/GenBank/DDBJ databases">
        <title>Draft genome sequence of freshwater magnetotactic bacteria Magnetospirillum marisnigri SP-1 and Magnetospirillum moscoviense BB-1.</title>
        <authorList>
            <person name="Koziaeva V."/>
            <person name="Dziuba M.V."/>
            <person name="Ivanov T.M."/>
            <person name="Kuznetsov B."/>
            <person name="Grouzdev D.S."/>
        </authorList>
    </citation>
    <scope>NUCLEOTIDE SEQUENCE [LARGE SCALE GENOMIC DNA]</scope>
    <source>
        <strain evidence="9 10">BB-1</strain>
    </source>
</reference>
<dbReference type="Pfam" id="PF13426">
    <property type="entry name" value="PAS_9"/>
    <property type="match status" value="1"/>
</dbReference>
<dbReference type="InterPro" id="IPR005467">
    <property type="entry name" value="His_kinase_dom"/>
</dbReference>
<dbReference type="SUPFAM" id="SSF55874">
    <property type="entry name" value="ATPase domain of HSP90 chaperone/DNA topoisomerase II/histidine kinase"/>
    <property type="match status" value="1"/>
</dbReference>
<dbReference type="SUPFAM" id="SSF47384">
    <property type="entry name" value="Homodimeric domain of signal transducing histidine kinase"/>
    <property type="match status" value="1"/>
</dbReference>
<feature type="transmembrane region" description="Helical" evidence="6">
    <location>
        <begin position="12"/>
        <end position="38"/>
    </location>
</feature>
<dbReference type="Gene3D" id="3.30.450.20">
    <property type="entry name" value="PAS domain"/>
    <property type="match status" value="1"/>
</dbReference>
<dbReference type="InterPro" id="IPR035965">
    <property type="entry name" value="PAS-like_dom_sf"/>
</dbReference>
<evidence type="ECO:0000256" key="1">
    <source>
        <dbReference type="ARBA" id="ARBA00000085"/>
    </source>
</evidence>
<dbReference type="InterPro" id="IPR004358">
    <property type="entry name" value="Sig_transdc_His_kin-like_C"/>
</dbReference>
<dbReference type="GO" id="GO:0000155">
    <property type="term" value="F:phosphorelay sensor kinase activity"/>
    <property type="evidence" value="ECO:0007669"/>
    <property type="project" value="InterPro"/>
</dbReference>
<dbReference type="SMART" id="SM00091">
    <property type="entry name" value="PAS"/>
    <property type="match status" value="1"/>
</dbReference>
<dbReference type="SMART" id="SM00388">
    <property type="entry name" value="HisKA"/>
    <property type="match status" value="1"/>
</dbReference>
<dbReference type="Pfam" id="PF00512">
    <property type="entry name" value="HisKA"/>
    <property type="match status" value="1"/>
</dbReference>
<dbReference type="SUPFAM" id="SSF55785">
    <property type="entry name" value="PYP-like sensor domain (PAS domain)"/>
    <property type="match status" value="1"/>
</dbReference>
<dbReference type="InterPro" id="IPR000014">
    <property type="entry name" value="PAS"/>
</dbReference>
<keyword evidence="5" id="KW-0418">Kinase</keyword>
<dbReference type="PROSITE" id="PS50109">
    <property type="entry name" value="HIS_KIN"/>
    <property type="match status" value="1"/>
</dbReference>
<dbReference type="CDD" id="cd00130">
    <property type="entry name" value="PAS"/>
    <property type="match status" value="1"/>
</dbReference>
<accession>A0A178M4Q3</accession>
<dbReference type="SMART" id="SM00387">
    <property type="entry name" value="HATPase_c"/>
    <property type="match status" value="1"/>
</dbReference>
<dbReference type="PRINTS" id="PR00344">
    <property type="entry name" value="BCTRLSENSOR"/>
</dbReference>
<comment type="catalytic activity">
    <reaction evidence="1">
        <text>ATP + protein L-histidine = ADP + protein N-phospho-L-histidine.</text>
        <dbReference type="EC" id="2.7.13.3"/>
    </reaction>
</comment>
<dbReference type="CDD" id="cd00082">
    <property type="entry name" value="HisKA"/>
    <property type="match status" value="1"/>
</dbReference>
<sequence>MTDPIRKSLSLAVLLALIYAVFGVLWVVSSDTILALMVSDPARMTLIQTWKGWLFVAISSGLILAVGNRLLRAVEESEGRYRLMFDGNPEAMLLYDPVTALVVEVNPAFGRLFGYGVDEMRGTPVNTLLPLSERERFSREVERLRESSSDESIWQVVRKDGSLFEVASHGQGVFIKGRLLRLVRISDVTARLRSERELIRALGEVAAGNDRLRELGHAVSHDLQEPLRQVSSFVQLLDRRYSERLDDEARQFIAYAVEGVKRLKSLIGDFERFVEPSSTIRQTVSVRTVVDQTIRDLRLLVDRAAADIQIGDLPVIQADPGKLAVIFHALLENALKFRAGDRPCRISVSAEQGEAEYIFRVTDNGIGVEAGLGEDIFALFRRLHTRDRIPGNGSGLALARKLTEALGGRIWADPAVGGGSVFSFTIPRVPA</sequence>
<evidence type="ECO:0000256" key="5">
    <source>
        <dbReference type="ARBA" id="ARBA00022777"/>
    </source>
</evidence>
<keyword evidence="6" id="KW-0812">Transmembrane</keyword>
<evidence type="ECO:0000256" key="4">
    <source>
        <dbReference type="ARBA" id="ARBA00022679"/>
    </source>
</evidence>
<keyword evidence="6" id="KW-1133">Transmembrane helix</keyword>
<dbReference type="OrthoDB" id="7313492at2"/>
<evidence type="ECO:0000259" key="8">
    <source>
        <dbReference type="PROSITE" id="PS50112"/>
    </source>
</evidence>
<dbReference type="STRING" id="1437059.A6A05_05085"/>
<feature type="transmembrane region" description="Helical" evidence="6">
    <location>
        <begin position="50"/>
        <end position="71"/>
    </location>
</feature>
<evidence type="ECO:0000256" key="6">
    <source>
        <dbReference type="SAM" id="Phobius"/>
    </source>
</evidence>
<dbReference type="InterPro" id="IPR003594">
    <property type="entry name" value="HATPase_dom"/>
</dbReference>
<dbReference type="PROSITE" id="PS50112">
    <property type="entry name" value="PAS"/>
    <property type="match status" value="1"/>
</dbReference>
<protein>
    <recommendedName>
        <fullName evidence="2">histidine kinase</fullName>
        <ecNumber evidence="2">2.7.13.3</ecNumber>
    </recommendedName>
</protein>
<keyword evidence="10" id="KW-1185">Reference proteome</keyword>
<dbReference type="EC" id="2.7.13.3" evidence="2"/>
<dbReference type="Gene3D" id="3.30.565.10">
    <property type="entry name" value="Histidine kinase-like ATPase, C-terminal domain"/>
    <property type="match status" value="1"/>
</dbReference>
<evidence type="ECO:0000313" key="10">
    <source>
        <dbReference type="Proteomes" id="UP000078543"/>
    </source>
</evidence>
<dbReference type="PANTHER" id="PTHR43304:SF1">
    <property type="entry name" value="PAC DOMAIN-CONTAINING PROTEIN"/>
    <property type="match status" value="1"/>
</dbReference>
<dbReference type="InterPro" id="IPR003661">
    <property type="entry name" value="HisK_dim/P_dom"/>
</dbReference>
<organism evidence="9 10">
    <name type="scientific">Magnetospirillum moscoviense</name>
    <dbReference type="NCBI Taxonomy" id="1437059"/>
    <lineage>
        <taxon>Bacteria</taxon>
        <taxon>Pseudomonadati</taxon>
        <taxon>Pseudomonadota</taxon>
        <taxon>Alphaproteobacteria</taxon>
        <taxon>Rhodospirillales</taxon>
        <taxon>Rhodospirillaceae</taxon>
        <taxon>Magnetospirillum</taxon>
    </lineage>
</organism>
<evidence type="ECO:0000256" key="3">
    <source>
        <dbReference type="ARBA" id="ARBA00022553"/>
    </source>
</evidence>
<dbReference type="NCBIfam" id="TIGR00229">
    <property type="entry name" value="sensory_box"/>
    <property type="match status" value="1"/>
</dbReference>
<dbReference type="RefSeq" id="WP_068504802.1">
    <property type="nucleotide sequence ID" value="NZ_LWQU01000207.1"/>
</dbReference>
<dbReference type="Proteomes" id="UP000078543">
    <property type="component" value="Unassembled WGS sequence"/>
</dbReference>
<dbReference type="AlphaFoldDB" id="A0A178M4Q3"/>
<feature type="domain" description="PAS" evidence="8">
    <location>
        <begin position="77"/>
        <end position="148"/>
    </location>
</feature>
<name>A0A178M4Q3_9PROT</name>
<evidence type="ECO:0000256" key="2">
    <source>
        <dbReference type="ARBA" id="ARBA00012438"/>
    </source>
</evidence>
<keyword evidence="4" id="KW-0808">Transferase</keyword>
<gene>
    <name evidence="9" type="ORF">A6A05_05085</name>
</gene>
<dbReference type="InterPro" id="IPR036097">
    <property type="entry name" value="HisK_dim/P_sf"/>
</dbReference>
<evidence type="ECO:0000313" key="9">
    <source>
        <dbReference type="EMBL" id="OAN43721.1"/>
    </source>
</evidence>
<keyword evidence="6" id="KW-0472">Membrane</keyword>